<evidence type="ECO:0000313" key="1">
    <source>
        <dbReference type="EMBL" id="MFC4770007.1"/>
    </source>
</evidence>
<protein>
    <submittedName>
        <fullName evidence="1">Uncharacterized protein</fullName>
    </submittedName>
</protein>
<dbReference type="Proteomes" id="UP001596002">
    <property type="component" value="Unassembled WGS sequence"/>
</dbReference>
<comment type="caution">
    <text evidence="1">The sequence shown here is derived from an EMBL/GenBank/DDBJ whole genome shotgun (WGS) entry which is preliminary data.</text>
</comment>
<dbReference type="EMBL" id="JBHSHC010000154">
    <property type="protein sequence ID" value="MFC4770007.1"/>
    <property type="molecule type" value="Genomic_DNA"/>
</dbReference>
<reference evidence="2" key="1">
    <citation type="journal article" date="2019" name="Int. J. Syst. Evol. Microbiol.">
        <title>The Global Catalogue of Microorganisms (GCM) 10K type strain sequencing project: providing services to taxonomists for standard genome sequencing and annotation.</title>
        <authorList>
            <consortium name="The Broad Institute Genomics Platform"/>
            <consortium name="The Broad Institute Genome Sequencing Center for Infectious Disease"/>
            <person name="Wu L."/>
            <person name="Ma J."/>
        </authorList>
    </citation>
    <scope>NUCLEOTIDE SEQUENCE [LARGE SCALE GENOMIC DNA]</scope>
    <source>
        <strain evidence="2">WYCCWR 12678</strain>
    </source>
</reference>
<keyword evidence="2" id="KW-1185">Reference proteome</keyword>
<sequence>MAGGLDLPFIHSVFQKHHVDFDRLPEFTDAYFSFLKREANRGNFELLPGVTAILEQIDKFGKWRSYQVGAIWPESIFSCRRFLHNYC</sequence>
<evidence type="ECO:0000313" key="2">
    <source>
        <dbReference type="Proteomes" id="UP001596002"/>
    </source>
</evidence>
<name>A0ABV9QBK0_9BACL</name>
<gene>
    <name evidence="1" type="ORF">ACFO8Q_22255</name>
</gene>
<proteinExistence type="predicted"/>
<organism evidence="1 2">
    <name type="scientific">Effusibacillus consociatus</name>
    <dbReference type="NCBI Taxonomy" id="1117041"/>
    <lineage>
        <taxon>Bacteria</taxon>
        <taxon>Bacillati</taxon>
        <taxon>Bacillota</taxon>
        <taxon>Bacilli</taxon>
        <taxon>Bacillales</taxon>
        <taxon>Alicyclobacillaceae</taxon>
        <taxon>Effusibacillus</taxon>
    </lineage>
</organism>
<accession>A0ABV9QBK0</accession>